<evidence type="ECO:0000256" key="8">
    <source>
        <dbReference type="ARBA" id="ARBA00022679"/>
    </source>
</evidence>
<evidence type="ECO:0000256" key="15">
    <source>
        <dbReference type="ARBA" id="ARBA00040883"/>
    </source>
</evidence>
<evidence type="ECO:0000256" key="13">
    <source>
        <dbReference type="ARBA" id="ARBA00022993"/>
    </source>
</evidence>
<feature type="binding site" evidence="16">
    <location>
        <begin position="107"/>
        <end position="110"/>
    </location>
    <ligand>
        <name>substrate</name>
    </ligand>
</feature>
<name>A0A2N0UW36_9FIRM</name>
<comment type="similarity">
    <text evidence="14 16">Belongs to the type III pantothenate kinase family.</text>
</comment>
<keyword evidence="11 16" id="KW-0067">ATP-binding</keyword>
<evidence type="ECO:0000256" key="14">
    <source>
        <dbReference type="ARBA" id="ARBA00038036"/>
    </source>
</evidence>
<sequence length="255" mass="27238">MLLAADVGNTNVKLGIFDGDNLKFKLRFSTDENKTSDELAVELYTFLQIYNIDAKSIDGAIISSVVPKFTYNLRSAIMTVTGKKSLLIGPGLKTGLDIKIEHPETLGADIVAGCVGACEKYGGPLIMIFMGTATAIVYVDASNAYHGGAIAPGMGISLDALTNHGALLSSVDMKAPKKVISSNTSDCIRSGIMFGTACMLDGMVDMFTEECRKECKVIATGGLAPLAIKNCRHDIIFDENIILDGLKIIYGRNKK</sequence>
<comment type="subunit">
    <text evidence="5 16">Homodimer.</text>
</comment>
<keyword evidence="12 16" id="KW-0630">Potassium</keyword>
<dbReference type="PANTHER" id="PTHR34265:SF1">
    <property type="entry name" value="TYPE III PANTOTHENATE KINASE"/>
    <property type="match status" value="1"/>
</dbReference>
<comment type="cofactor">
    <cofactor evidence="16">
        <name>NH4(+)</name>
        <dbReference type="ChEBI" id="CHEBI:28938"/>
    </cofactor>
    <cofactor evidence="16">
        <name>K(+)</name>
        <dbReference type="ChEBI" id="CHEBI:29103"/>
    </cofactor>
    <text evidence="16">A monovalent cation. Ammonium or potassium.</text>
</comment>
<dbReference type="Proteomes" id="UP000233425">
    <property type="component" value="Unassembled WGS sequence"/>
</dbReference>
<proteinExistence type="inferred from homology"/>
<keyword evidence="13 16" id="KW-0173">Coenzyme A biosynthesis</keyword>
<organism evidence="17 18">
    <name type="scientific">Ruminococcus bromii</name>
    <dbReference type="NCBI Taxonomy" id="40518"/>
    <lineage>
        <taxon>Bacteria</taxon>
        <taxon>Bacillati</taxon>
        <taxon>Bacillota</taxon>
        <taxon>Clostridia</taxon>
        <taxon>Eubacteriales</taxon>
        <taxon>Oscillospiraceae</taxon>
        <taxon>Ruminococcus</taxon>
    </lineage>
</organism>
<comment type="function">
    <text evidence="16">Catalyzes the phosphorylation of pantothenate (Pan), the first step in CoA biosynthesis.</text>
</comment>
<protein>
    <recommendedName>
        <fullName evidence="15 16">Type III pantothenate kinase</fullName>
        <ecNumber evidence="6 16">2.7.1.33</ecNumber>
    </recommendedName>
    <alternativeName>
        <fullName evidence="16">PanK-III</fullName>
    </alternativeName>
    <alternativeName>
        <fullName evidence="16">Pantothenic acid kinase</fullName>
    </alternativeName>
</protein>
<evidence type="ECO:0000256" key="4">
    <source>
        <dbReference type="ARBA" id="ARBA00005225"/>
    </source>
</evidence>
<evidence type="ECO:0000313" key="18">
    <source>
        <dbReference type="Proteomes" id="UP000233425"/>
    </source>
</evidence>
<dbReference type="UniPathway" id="UPA00241">
    <property type="reaction ID" value="UER00352"/>
</dbReference>
<gene>
    <name evidence="16 17" type="primary">coaX</name>
    <name evidence="17" type="ORF">RBATCC27255_00854</name>
</gene>
<feature type="active site" description="Proton acceptor" evidence="16">
    <location>
        <position position="109"/>
    </location>
</feature>
<comment type="cofactor">
    <cofactor evidence="2">
        <name>K(+)</name>
        <dbReference type="ChEBI" id="CHEBI:29103"/>
    </cofactor>
</comment>
<evidence type="ECO:0000256" key="1">
    <source>
        <dbReference type="ARBA" id="ARBA00001206"/>
    </source>
</evidence>
<dbReference type="Gene3D" id="3.30.420.40">
    <property type="match status" value="2"/>
</dbReference>
<evidence type="ECO:0000256" key="12">
    <source>
        <dbReference type="ARBA" id="ARBA00022958"/>
    </source>
</evidence>
<dbReference type="GO" id="GO:0015937">
    <property type="term" value="P:coenzyme A biosynthetic process"/>
    <property type="evidence" value="ECO:0007669"/>
    <property type="project" value="UniProtKB-UniRule"/>
</dbReference>
<dbReference type="GO" id="GO:0005737">
    <property type="term" value="C:cytoplasm"/>
    <property type="evidence" value="ECO:0007669"/>
    <property type="project" value="UniProtKB-SubCell"/>
</dbReference>
<comment type="caution">
    <text evidence="17">The sequence shown here is derived from an EMBL/GenBank/DDBJ whole genome shotgun (WGS) entry which is preliminary data.</text>
</comment>
<evidence type="ECO:0000256" key="3">
    <source>
        <dbReference type="ARBA" id="ARBA00004496"/>
    </source>
</evidence>
<keyword evidence="18" id="KW-1185">Reference proteome</keyword>
<feature type="binding site" evidence="16">
    <location>
        <position position="184"/>
    </location>
    <ligand>
        <name>substrate</name>
    </ligand>
</feature>
<dbReference type="InterPro" id="IPR004619">
    <property type="entry name" value="Type_III_PanK"/>
</dbReference>
<dbReference type="RefSeq" id="WP_101028909.1">
    <property type="nucleotide sequence ID" value="NZ_CABMMZ010000041.1"/>
</dbReference>
<comment type="caution">
    <text evidence="16">Lacks conserved residue(s) required for the propagation of feature annotation.</text>
</comment>
<feature type="binding site" evidence="16">
    <location>
        <begin position="6"/>
        <end position="13"/>
    </location>
    <ligand>
        <name>ATP</name>
        <dbReference type="ChEBI" id="CHEBI:30616"/>
    </ligand>
</feature>
<reference evidence="17" key="1">
    <citation type="journal article" date="2018" name="Environ. Microbiol.">
        <title>Sporulation capability and amylosome conservation among diverse human colonic and rumen isolates of the keystone starch-degrader Ruminococcus bromii.</title>
        <authorList>
            <person name="Mukhopadhya I."/>
            <person name="Morais S."/>
            <person name="Laverde-Gomez J."/>
            <person name="Sheridan P.O."/>
            <person name="Walker A.W."/>
            <person name="Kelly W."/>
            <person name="Klieve A.V."/>
            <person name="Ouwerkerk D."/>
            <person name="Duncan S.H."/>
            <person name="Louis P."/>
            <person name="Koropatkin N."/>
            <person name="Cockburn D."/>
            <person name="Kibler R."/>
            <person name="Cooper P.J."/>
            <person name="Sandoval C."/>
            <person name="Crost E."/>
            <person name="Juge N."/>
            <person name="Bayer E.A."/>
            <person name="Flint H.J."/>
        </authorList>
    </citation>
    <scope>NUCLEOTIDE SEQUENCE [LARGE SCALE GENOMIC DNA]</scope>
    <source>
        <strain evidence="17">ATCC 27255</strain>
    </source>
</reference>
<evidence type="ECO:0000256" key="7">
    <source>
        <dbReference type="ARBA" id="ARBA00022490"/>
    </source>
</evidence>
<evidence type="ECO:0000256" key="5">
    <source>
        <dbReference type="ARBA" id="ARBA00011738"/>
    </source>
</evidence>
<accession>A0A2N0UW36</accession>
<dbReference type="GO" id="GO:0004594">
    <property type="term" value="F:pantothenate kinase activity"/>
    <property type="evidence" value="ECO:0007669"/>
    <property type="project" value="UniProtKB-UniRule"/>
</dbReference>
<evidence type="ECO:0000256" key="11">
    <source>
        <dbReference type="ARBA" id="ARBA00022840"/>
    </source>
</evidence>
<dbReference type="HAMAP" id="MF_01274">
    <property type="entry name" value="Pantothen_kinase_3"/>
    <property type="match status" value="1"/>
</dbReference>
<dbReference type="GO" id="GO:0005524">
    <property type="term" value="F:ATP binding"/>
    <property type="evidence" value="ECO:0007669"/>
    <property type="project" value="UniProtKB-UniRule"/>
</dbReference>
<dbReference type="InterPro" id="IPR043129">
    <property type="entry name" value="ATPase_NBD"/>
</dbReference>
<dbReference type="PANTHER" id="PTHR34265">
    <property type="entry name" value="TYPE III PANTOTHENATE KINASE"/>
    <property type="match status" value="1"/>
</dbReference>
<dbReference type="Pfam" id="PF03309">
    <property type="entry name" value="Pan_kinase"/>
    <property type="match status" value="1"/>
</dbReference>
<evidence type="ECO:0000313" key="17">
    <source>
        <dbReference type="EMBL" id="PKD31210.1"/>
    </source>
</evidence>
<evidence type="ECO:0000256" key="16">
    <source>
        <dbReference type="HAMAP-Rule" id="MF_01274"/>
    </source>
</evidence>
<feature type="binding site" evidence="16">
    <location>
        <position position="132"/>
    </location>
    <ligand>
        <name>ATP</name>
        <dbReference type="ChEBI" id="CHEBI:30616"/>
    </ligand>
</feature>
<dbReference type="NCBIfam" id="TIGR00671">
    <property type="entry name" value="baf"/>
    <property type="match status" value="1"/>
</dbReference>
<keyword evidence="7 16" id="KW-0963">Cytoplasm</keyword>
<comment type="pathway">
    <text evidence="4 16">Cofactor biosynthesis; coenzyme A biosynthesis; CoA from (R)-pantothenate: step 1/5.</text>
</comment>
<dbReference type="GeneID" id="93767803"/>
<dbReference type="EC" id="2.7.1.33" evidence="6 16"/>
<evidence type="ECO:0000256" key="10">
    <source>
        <dbReference type="ARBA" id="ARBA00022777"/>
    </source>
</evidence>
<keyword evidence="10 16" id="KW-0418">Kinase</keyword>
<evidence type="ECO:0000256" key="2">
    <source>
        <dbReference type="ARBA" id="ARBA00001958"/>
    </source>
</evidence>
<comment type="subcellular location">
    <subcellularLocation>
        <location evidence="3 16">Cytoplasm</location>
    </subcellularLocation>
</comment>
<comment type="catalytic activity">
    <reaction evidence="1 16">
        <text>(R)-pantothenate + ATP = (R)-4'-phosphopantothenate + ADP + H(+)</text>
        <dbReference type="Rhea" id="RHEA:16373"/>
        <dbReference type="ChEBI" id="CHEBI:10986"/>
        <dbReference type="ChEBI" id="CHEBI:15378"/>
        <dbReference type="ChEBI" id="CHEBI:29032"/>
        <dbReference type="ChEBI" id="CHEBI:30616"/>
        <dbReference type="ChEBI" id="CHEBI:456216"/>
        <dbReference type="EC" id="2.7.1.33"/>
    </reaction>
</comment>
<keyword evidence="8 16" id="KW-0808">Transferase</keyword>
<dbReference type="CDD" id="cd24015">
    <property type="entry name" value="ASKHA_NBD_PanK-III"/>
    <property type="match status" value="1"/>
</dbReference>
<evidence type="ECO:0000256" key="9">
    <source>
        <dbReference type="ARBA" id="ARBA00022741"/>
    </source>
</evidence>
<keyword evidence="9 16" id="KW-0547">Nucleotide-binding</keyword>
<evidence type="ECO:0000256" key="6">
    <source>
        <dbReference type="ARBA" id="ARBA00012102"/>
    </source>
</evidence>
<dbReference type="EMBL" id="NNSR01000041">
    <property type="protein sequence ID" value="PKD31210.1"/>
    <property type="molecule type" value="Genomic_DNA"/>
</dbReference>
<dbReference type="SUPFAM" id="SSF53067">
    <property type="entry name" value="Actin-like ATPase domain"/>
    <property type="match status" value="2"/>
</dbReference>
<dbReference type="AlphaFoldDB" id="A0A2N0UW36"/>
<dbReference type="NCBIfam" id="NF009855">
    <property type="entry name" value="PRK13321.1"/>
    <property type="match status" value="1"/>
</dbReference>